<dbReference type="Pfam" id="PF01839">
    <property type="entry name" value="FG-GAP"/>
    <property type="match status" value="1"/>
</dbReference>
<proteinExistence type="predicted"/>
<protein>
    <submittedName>
        <fullName evidence="3">CRTAC1 family protein</fullName>
    </submittedName>
</protein>
<dbReference type="InterPro" id="IPR011519">
    <property type="entry name" value="UnbV_ASPIC"/>
</dbReference>
<evidence type="ECO:0000256" key="1">
    <source>
        <dbReference type="ARBA" id="ARBA00022729"/>
    </source>
</evidence>
<sequence length="639" mass="70036">MKKLITFLRGQAKRILAVTVILALLVLAQLPALSQSEKSAIASRFAFTRLPLPEVTGVPKKQERGVNPSLARHSAWVSAVGASVALNDLDGDGLANDLCYVEPRTDQVIVAPVPGTGDRYQPFTLETVYNGYDAAAIAPMGCLPNDVNEDGRVDLLVYYWGRTPVAFLNQQKKTLEAENYLSQELVPTVGQGEEWFTNAATFSDLDGDGHSDLIIGNYFPDNSEILNVKSTNIAPMQDSMTRAYNGGTNHIFRWTQATTGNNPSVQFEDVAGVFTENIAKAWTLAIGTADLDGDLRPEIYFANDFGPDRLLHNRSQSGQLQFALLEGEKGLTTPNSKVLGHDSYKGMGVDFADINQDGLLDIYVSNIADEYALEESHFLFTSTGETEKMRRGIAPYVDQSEYLGVSRSSWSWETKFGDFDNDGEMEALQATGFRKGETDRWPELQELALSNDLALPHPTSWFALHPGDDLSGHVPNPFYVRAKDGRYYDFAKELGLDAPFVTRGIATADVDGDGDLDFVIANQWEDSYFYRNDSPHHNQFLGLRLQLPTGSAAIGATAKILLPNGRFLVSQVDGGNGHSGARSPELHFGLGDVSTNSPLSVEVQWRNSQRQPQQKSLLLSPGWHTVQLGDSAKSSSSLT</sequence>
<dbReference type="Gene3D" id="2.130.10.130">
    <property type="entry name" value="Integrin alpha, N-terminal"/>
    <property type="match status" value="2"/>
</dbReference>
<dbReference type="EMBL" id="CP073041">
    <property type="protein sequence ID" value="UXE62831.1"/>
    <property type="molecule type" value="Genomic_DNA"/>
</dbReference>
<dbReference type="SUPFAM" id="SSF69318">
    <property type="entry name" value="Integrin alpha N-terminal domain"/>
    <property type="match status" value="1"/>
</dbReference>
<dbReference type="InterPro" id="IPR028994">
    <property type="entry name" value="Integrin_alpha_N"/>
</dbReference>
<dbReference type="Proteomes" id="UP001065613">
    <property type="component" value="Chromosome"/>
</dbReference>
<dbReference type="Pfam" id="PF13517">
    <property type="entry name" value="FG-GAP_3"/>
    <property type="match status" value="1"/>
</dbReference>
<gene>
    <name evidence="3" type="ORF">KA717_09045</name>
</gene>
<evidence type="ECO:0000259" key="2">
    <source>
        <dbReference type="Pfam" id="PF07593"/>
    </source>
</evidence>
<feature type="domain" description="ASPIC/UnbV" evidence="2">
    <location>
        <begin position="553"/>
        <end position="611"/>
    </location>
</feature>
<dbReference type="InterPro" id="IPR027039">
    <property type="entry name" value="Crtac1"/>
</dbReference>
<dbReference type="PANTHER" id="PTHR16026">
    <property type="entry name" value="CARTILAGE ACIDIC PROTEIN 1"/>
    <property type="match status" value="1"/>
</dbReference>
<dbReference type="AlphaFoldDB" id="A0A977PX78"/>
<reference evidence="3" key="1">
    <citation type="submission" date="2021-04" db="EMBL/GenBank/DDBJ databases">
        <title>Genome sequence of Woronichinia naegeliana from Washington state freshwater lake bloom.</title>
        <authorList>
            <person name="Dreher T.W."/>
        </authorList>
    </citation>
    <scope>NUCLEOTIDE SEQUENCE</scope>
    <source>
        <strain evidence="3">WA131</strain>
    </source>
</reference>
<dbReference type="InterPro" id="IPR013517">
    <property type="entry name" value="FG-GAP"/>
</dbReference>
<name>A0A977PX78_9CYAN</name>
<evidence type="ECO:0000313" key="3">
    <source>
        <dbReference type="EMBL" id="UXE62831.1"/>
    </source>
</evidence>
<organism evidence="3">
    <name type="scientific">Woronichinia naegeliana WA131</name>
    <dbReference type="NCBI Taxonomy" id="2824559"/>
    <lineage>
        <taxon>Bacteria</taxon>
        <taxon>Bacillati</taxon>
        <taxon>Cyanobacteriota</taxon>
        <taxon>Cyanophyceae</taxon>
        <taxon>Synechococcales</taxon>
        <taxon>Coelosphaeriaceae</taxon>
        <taxon>Woronichinia</taxon>
    </lineage>
</organism>
<accession>A0A977PX78</accession>
<dbReference type="PANTHER" id="PTHR16026:SF0">
    <property type="entry name" value="CARTILAGE ACIDIC PROTEIN 1"/>
    <property type="match status" value="1"/>
</dbReference>
<keyword evidence="1" id="KW-0732">Signal</keyword>
<dbReference type="Pfam" id="PF07593">
    <property type="entry name" value="UnbV_ASPIC"/>
    <property type="match status" value="1"/>
</dbReference>
<dbReference type="KEGG" id="wna:KA717_09045"/>